<gene>
    <name evidence="2" type="ORF">FNK824_LOCUS27522</name>
</gene>
<name>A0A819QPT4_9BILA</name>
<protein>
    <recommendedName>
        <fullName evidence="1">SDA1 N-terminal domain-containing protein</fullName>
    </recommendedName>
</protein>
<evidence type="ECO:0000313" key="3">
    <source>
        <dbReference type="Proteomes" id="UP000663874"/>
    </source>
</evidence>
<dbReference type="InterPro" id="IPR012977">
    <property type="entry name" value="SDA1_N"/>
</dbReference>
<sequence>MIFSIDFYPYLQQYFQPHQRQFTKILLYVAQTSPELIPPDILHYDREIQFLSSHLTFHAHQVISLKIYDTIRDRSSIISLLFKRHHFINLQSCRFMSINLSTELDNVIKQVKNISTYTSIASNLISLDLLMSGSLNTVSIYSILPILRVCHRIRYLHVIISHQIVSDNNNLNVSIYDPFINENDLPISPQVTPFDLSTFGICDIRSIAYILRCMPNLIRFKFLHGTRKIALPVVDDLVNGYAWQQLLEMHVPFLSKFDFHISFVKSYPKLDIDMVVNSFQYFVKKYPKWQMIIDRWEPASKMSHTKYLDLNMEKITPRITSFPLFQHINYLAIYMSIIPSSSSNNSLNIVNSVQSNGNDYSQQYVTYLSHVVHLLNVSQIGFQSYADTSRWKDIQFILQACPNVINLTISSLYLVLSEFIDNQFLISIFQQIKMLKSIPGNRYVPLNFVSKLVQRFPSLTHIELQVFSFDDCVSTIDILLSHLKNLSYLKIYYSQVSLLDHSFSRNYIIDKRREAFGFNIIDERKVTVRRNGESVEIRLS</sequence>
<accession>A0A819QPT4</accession>
<reference evidence="2" key="1">
    <citation type="submission" date="2021-02" db="EMBL/GenBank/DDBJ databases">
        <authorList>
            <person name="Nowell W R."/>
        </authorList>
    </citation>
    <scope>NUCLEOTIDE SEQUENCE</scope>
</reference>
<comment type="caution">
    <text evidence="2">The sequence shown here is derived from an EMBL/GenBank/DDBJ whole genome shotgun (WGS) entry which is preliminary data.</text>
</comment>
<organism evidence="2 3">
    <name type="scientific">Rotaria sordida</name>
    <dbReference type="NCBI Taxonomy" id="392033"/>
    <lineage>
        <taxon>Eukaryota</taxon>
        <taxon>Metazoa</taxon>
        <taxon>Spiralia</taxon>
        <taxon>Gnathifera</taxon>
        <taxon>Rotifera</taxon>
        <taxon>Eurotatoria</taxon>
        <taxon>Bdelloidea</taxon>
        <taxon>Philodinida</taxon>
        <taxon>Philodinidae</taxon>
        <taxon>Rotaria</taxon>
    </lineage>
</organism>
<dbReference type="Pfam" id="PF08158">
    <property type="entry name" value="SDA1_HEAT"/>
    <property type="match status" value="1"/>
</dbReference>
<dbReference type="AlphaFoldDB" id="A0A819QPT4"/>
<evidence type="ECO:0000259" key="1">
    <source>
        <dbReference type="Pfam" id="PF08158"/>
    </source>
</evidence>
<dbReference type="Gene3D" id="3.80.10.10">
    <property type="entry name" value="Ribonuclease Inhibitor"/>
    <property type="match status" value="1"/>
</dbReference>
<dbReference type="EMBL" id="CAJOBE010007174">
    <property type="protein sequence ID" value="CAF4028880.1"/>
    <property type="molecule type" value="Genomic_DNA"/>
</dbReference>
<evidence type="ECO:0000313" key="2">
    <source>
        <dbReference type="EMBL" id="CAF4028880.1"/>
    </source>
</evidence>
<dbReference type="InterPro" id="IPR032675">
    <property type="entry name" value="LRR_dom_sf"/>
</dbReference>
<feature type="domain" description="SDA1 N-terminal" evidence="1">
    <location>
        <begin position="3"/>
        <end position="43"/>
    </location>
</feature>
<proteinExistence type="predicted"/>
<dbReference type="Proteomes" id="UP000663874">
    <property type="component" value="Unassembled WGS sequence"/>
</dbReference>